<evidence type="ECO:0000313" key="5">
    <source>
        <dbReference type="Proteomes" id="UP000176204"/>
    </source>
</evidence>
<dbReference type="SUPFAM" id="SSF56601">
    <property type="entry name" value="beta-lactamase/transpeptidase-like"/>
    <property type="match status" value="1"/>
</dbReference>
<proteinExistence type="predicted"/>
<evidence type="ECO:0000256" key="2">
    <source>
        <dbReference type="SAM" id="SignalP"/>
    </source>
</evidence>
<dbReference type="InterPro" id="IPR012338">
    <property type="entry name" value="Beta-lactam/transpept-like"/>
</dbReference>
<dbReference type="Pfam" id="PF00768">
    <property type="entry name" value="Peptidase_S11"/>
    <property type="match status" value="1"/>
</dbReference>
<dbReference type="OrthoDB" id="198892at2"/>
<gene>
    <name evidence="4" type="ORF">PYTT_0732</name>
</gene>
<evidence type="ECO:0000259" key="3">
    <source>
        <dbReference type="Pfam" id="PF00768"/>
    </source>
</evidence>
<dbReference type="Gene3D" id="3.40.710.10">
    <property type="entry name" value="DD-peptidase/beta-lactamase superfamily"/>
    <property type="match status" value="1"/>
</dbReference>
<organism evidence="4 5">
    <name type="scientific">Akkermansia glycaniphila</name>
    <dbReference type="NCBI Taxonomy" id="1679444"/>
    <lineage>
        <taxon>Bacteria</taxon>
        <taxon>Pseudomonadati</taxon>
        <taxon>Verrucomicrobiota</taxon>
        <taxon>Verrucomicrobiia</taxon>
        <taxon>Verrucomicrobiales</taxon>
        <taxon>Akkermansiaceae</taxon>
        <taxon>Akkermansia</taxon>
    </lineage>
</organism>
<dbReference type="RefSeq" id="WP_071133273.1">
    <property type="nucleotide sequence ID" value="NZ_JACVVN010000012.1"/>
</dbReference>
<keyword evidence="2" id="KW-0732">Signal</keyword>
<dbReference type="KEGG" id="agl:PYTT_0732"/>
<dbReference type="PANTHER" id="PTHR21581">
    <property type="entry name" value="D-ALANYL-D-ALANINE CARBOXYPEPTIDASE"/>
    <property type="match status" value="1"/>
</dbReference>
<feature type="region of interest" description="Disordered" evidence="1">
    <location>
        <begin position="324"/>
        <end position="359"/>
    </location>
</feature>
<dbReference type="STRING" id="1679444.PYTT_0732"/>
<dbReference type="InterPro" id="IPR001967">
    <property type="entry name" value="Peptidase_S11_N"/>
</dbReference>
<feature type="signal peptide" evidence="2">
    <location>
        <begin position="1"/>
        <end position="23"/>
    </location>
</feature>
<dbReference type="GO" id="GO:0009002">
    <property type="term" value="F:serine-type D-Ala-D-Ala carboxypeptidase activity"/>
    <property type="evidence" value="ECO:0007669"/>
    <property type="project" value="InterPro"/>
</dbReference>
<evidence type="ECO:0000256" key="1">
    <source>
        <dbReference type="SAM" id="MobiDB-lite"/>
    </source>
</evidence>
<feature type="domain" description="Peptidase S11 D-alanyl-D-alanine carboxypeptidase A N-terminal" evidence="3">
    <location>
        <begin position="23"/>
        <end position="255"/>
    </location>
</feature>
<dbReference type="PANTHER" id="PTHR21581:SF6">
    <property type="entry name" value="TRAFFICKING PROTEIN PARTICLE COMPLEX SUBUNIT 12"/>
    <property type="match status" value="1"/>
</dbReference>
<accession>A0A1H6KXE4</accession>
<evidence type="ECO:0000313" key="4">
    <source>
        <dbReference type="EMBL" id="SEH78610.1"/>
    </source>
</evidence>
<reference evidence="5" key="1">
    <citation type="submission" date="2016-09" db="EMBL/GenBank/DDBJ databases">
        <authorList>
            <person name="Koehorst J."/>
        </authorList>
    </citation>
    <scope>NUCLEOTIDE SEQUENCE [LARGE SCALE GENOMIC DNA]</scope>
</reference>
<dbReference type="AlphaFoldDB" id="A0A1H6KXE4"/>
<keyword evidence="4" id="KW-0121">Carboxypeptidase</keyword>
<dbReference type="GO" id="GO:0006508">
    <property type="term" value="P:proteolysis"/>
    <property type="evidence" value="ECO:0007669"/>
    <property type="project" value="InterPro"/>
</dbReference>
<name>A0A1H6KXE4_9BACT</name>
<dbReference type="Proteomes" id="UP000176204">
    <property type="component" value="Chromosome I"/>
</dbReference>
<protein>
    <submittedName>
        <fullName evidence="4">D-alanyl-d-alanine carboxypeptidase</fullName>
    </submittedName>
</protein>
<keyword evidence="4" id="KW-0378">Hydrolase</keyword>
<feature type="compositionally biased region" description="Low complexity" evidence="1">
    <location>
        <begin position="334"/>
        <end position="350"/>
    </location>
</feature>
<keyword evidence="5" id="KW-1185">Reference proteome</keyword>
<sequence>MTMLKKLLIVIFSAVGLASLAQAQNSSEKTSYLALEVNTGRVLWSSNAEQVRPISSLSQVATALVTLDWIQRRGISLDQAITVPMAVQSIKKTNPLNLRPGDRIKLRDAVFSTVLAADSASAYTLAHYVGADLTLRAGGGDPIQLFVAQMNKLAQSIGMVRTSFVGPHGLDVSGRRSESCAVDMALLGMYAMQNDVFPFIARQKSRQIAVETPAGVQEHIVNNTNPLIGVDGIDGIKTANSLAAGPCALITATRQPVKRTNAAGTSGIYNQRLIIVILGMPDAGQSNRFTFAKQLVTDGWREWDAWQRAGESYANQKDFIRFPSKPVHASGSRPAQPNIQQQPVQTQPAPSGVSSDFAY</sequence>
<dbReference type="EMBL" id="LT629973">
    <property type="protein sequence ID" value="SEH78610.1"/>
    <property type="molecule type" value="Genomic_DNA"/>
</dbReference>
<feature type="chain" id="PRO_5009604479" evidence="2">
    <location>
        <begin position="24"/>
        <end position="359"/>
    </location>
</feature>
<keyword evidence="4" id="KW-0645">Protease</keyword>